<evidence type="ECO:0000256" key="1">
    <source>
        <dbReference type="SAM" id="MobiDB-lite"/>
    </source>
</evidence>
<name>A0AAQ3Q5H1_9LILI</name>
<sequence length="1578" mass="174231">MQLWQEQLMYKKLQELQGQQKLQQLDQGAREKNSLSHSSALVKPAVCLPRVMNELPINDTLNGMWPNNFVRGMPVTPNHFQKIIAGNTNWAQENGSVAMHNLANGHILTDNQNQGLKSMGFMPNQLDQSLYGMPVSSNRHFANQYSQLFGVSNDTTSIMTKAAVYQAENISDPDPYNNFHSNQGFPQQSSFHDRNSITAQNFQGKVISGTNPVQTFCSGVTLGNFQQENHMQHNLPFQQLHRRQKEDSWSSNLQERPAVQVGISTGPSCLDLTEEKLLFDTDDDNWEASFGGSLNSFMEGYPHGQPSQSEYMGELPSVQSGSWSALMQEAVQASSSDQGVQEEWSGLSFQKTEQSMSKHSDALNDTGWQMASSNDSNLQNASSSTSRPILSYDSDGNPNSYVFPSFQHSFESSHDENNMVPNGTLNVPFHLSTGELNKTQFNQNQEQNQYLQSCIHLQMPVSNGILAGHTFDPKENNSDMQFNSQNVAGRWPRQEMPFSSFNRKHIHGLNAFTTTYQMVPGEGNSHIHETDSNMKKLGASHVNLSSAVQPFKSNIVKSQIQPEGSLMSNFGSVKDSKMISLTKATNQQVADRHNVVLGKDVAHQTCVNSLDNEDMGRTQNQARMRLQTWETSNEDTSGRFSNTCDSNNENAEFFSGEGYASSLSNLVQETNNRVTAKENLTSTGNQNFFPGNQNYSIQSMQGNLVLPTSRNPLSKFQGLANIALQGSRNAVPRYVRNSKFEGHEIMNNPIDVGKRVSNGIKELQHRESIHIHASSGGFDGNHGIPALSSEIKKVSQSRQNIELPHMADRSRDGDRVAQAAADITSSCTHFDHPSTLHSIGWLSPLSQKQPLTNVNVPNSLINQRQHLQKEAGEGAQSLSNSATVGSLPHVTSQLGTWRSISGQEHTRTLGSGQLSLLTDIPYDLNYGGNQLLDRQKQHVSGSNYQYEQQQQREKKVSNFNGHEGLYQTIYHFHGSRDNACRLVNSDVDLREQPVTCNEDAINQSVQTSLFIPSCRVLPSQVAPVPDIRGPAYQPDMNHTKAMNSGFSHVKSPGQHIPVMESTSGFQSSIPGIPQQVGFSKMLHHVWANLSAQQRLAGLQPHKVAPNVLKSTIDQGTHTSSRVQQKVGGQGNGEERNPSKVGTSSVNSQDKDHQVVKSFKSKHPESADSALSGTTFQGQELVKSNLFDGNISGPSLLQHQQDVDRGKSREDSSFHSQVAHAPVINSSSSRSDSVSEYSSIPPEYPSQGYSLLHQIQSIKSSDSDSSMVLGNRMQGADIDSNVYPEQTAGQRIVYTQHTLSNSPPDAKPGTVSQSSFASDVKLLSFVSKETERHGNISSIAEHCDVRSHTHSVSTSSSSSLATANEHYMISPQINSSWFKKFINYKKDMIVAKHDDNSFPRGMENSYIVEQIIDSSKFGTIRQSTSATPITSNKASDLSMFPSVTDHNIVLRTKKRKSVDTELLPWHKEISQGLQRLQSTSTSMAELAWAQAANRLIEKAGDEAETIENGSFMIQARRRLILTSQMIQQLFPAVFAPMVKVEANSAHESVIYHVAKSTLSDACSLISLFGIDSCVEDVNL</sequence>
<feature type="compositionally biased region" description="Polar residues" evidence="1">
    <location>
        <begin position="1112"/>
        <end position="1123"/>
    </location>
</feature>
<gene>
    <name evidence="2" type="ORF">Cni_G07180</name>
</gene>
<dbReference type="EMBL" id="CP136891">
    <property type="protein sequence ID" value="WOK98468.1"/>
    <property type="molecule type" value="Genomic_DNA"/>
</dbReference>
<organism evidence="2 3">
    <name type="scientific">Canna indica</name>
    <name type="common">Indian-shot</name>
    <dbReference type="NCBI Taxonomy" id="4628"/>
    <lineage>
        <taxon>Eukaryota</taxon>
        <taxon>Viridiplantae</taxon>
        <taxon>Streptophyta</taxon>
        <taxon>Embryophyta</taxon>
        <taxon>Tracheophyta</taxon>
        <taxon>Spermatophyta</taxon>
        <taxon>Magnoliopsida</taxon>
        <taxon>Liliopsida</taxon>
        <taxon>Zingiberales</taxon>
        <taxon>Cannaceae</taxon>
        <taxon>Canna</taxon>
    </lineage>
</organism>
<feature type="compositionally biased region" description="Polar residues" evidence="1">
    <location>
        <begin position="366"/>
        <end position="393"/>
    </location>
</feature>
<evidence type="ECO:0000313" key="2">
    <source>
        <dbReference type="EMBL" id="WOK98468.1"/>
    </source>
</evidence>
<feature type="compositionally biased region" description="Polar residues" evidence="1">
    <location>
        <begin position="876"/>
        <end position="885"/>
    </location>
</feature>
<feature type="compositionally biased region" description="Basic and acidic residues" evidence="1">
    <location>
        <begin position="1200"/>
        <end position="1212"/>
    </location>
</feature>
<dbReference type="PANTHER" id="PTHR31267:SF2">
    <property type="entry name" value="EXPRESSED PROTEIN"/>
    <property type="match status" value="1"/>
</dbReference>
<dbReference type="PANTHER" id="PTHR31267">
    <property type="entry name" value="DENTIN SIALOPHOSPHOPROTEIN-LIKE PROTEIN"/>
    <property type="match status" value="1"/>
</dbReference>
<feature type="region of interest" description="Disordered" evidence="1">
    <location>
        <begin position="1112"/>
        <end position="1171"/>
    </location>
</feature>
<reference evidence="2 3" key="1">
    <citation type="submission" date="2023-10" db="EMBL/GenBank/DDBJ databases">
        <title>Chromosome-scale genome assembly provides insights into flower coloration mechanisms of Canna indica.</title>
        <authorList>
            <person name="Li C."/>
        </authorList>
    </citation>
    <scope>NUCLEOTIDE SEQUENCE [LARGE SCALE GENOMIC DNA]</scope>
    <source>
        <tissue evidence="2">Flower</tissue>
    </source>
</reference>
<feature type="region of interest" description="Disordered" evidence="1">
    <location>
        <begin position="1191"/>
        <end position="1240"/>
    </location>
</feature>
<feature type="region of interest" description="Disordered" evidence="1">
    <location>
        <begin position="334"/>
        <end position="393"/>
    </location>
</feature>
<dbReference type="Proteomes" id="UP001327560">
    <property type="component" value="Chromosome 2"/>
</dbReference>
<keyword evidence="3" id="KW-1185">Reference proteome</keyword>
<accession>A0AAQ3Q5H1</accession>
<protein>
    <submittedName>
        <fullName evidence="2">Uncharacterized protein</fullName>
    </submittedName>
</protein>
<feature type="region of interest" description="Disordered" evidence="1">
    <location>
        <begin position="866"/>
        <end position="885"/>
    </location>
</feature>
<feature type="compositionally biased region" description="Low complexity" evidence="1">
    <location>
        <begin position="1225"/>
        <end position="1240"/>
    </location>
</feature>
<evidence type="ECO:0000313" key="3">
    <source>
        <dbReference type="Proteomes" id="UP001327560"/>
    </source>
</evidence>
<proteinExistence type="predicted"/>